<keyword evidence="8" id="KW-1185">Reference proteome</keyword>
<name>A0A1I8A2Z9_9BILA</name>
<dbReference type="Gene3D" id="1.20.120.1100">
    <property type="match status" value="1"/>
</dbReference>
<feature type="chain" id="PRO_5009314216" evidence="7">
    <location>
        <begin position="19"/>
        <end position="158"/>
    </location>
</feature>
<dbReference type="Pfam" id="PF05823">
    <property type="entry name" value="Gp-FAR-1"/>
    <property type="match status" value="1"/>
</dbReference>
<evidence type="ECO:0000256" key="5">
    <source>
        <dbReference type="ARBA" id="ARBA00023054"/>
    </source>
</evidence>
<proteinExistence type="inferred from homology"/>
<keyword evidence="4 7" id="KW-0732">Signal</keyword>
<dbReference type="AlphaFoldDB" id="A0A1I8A2Z9"/>
<keyword evidence="5" id="KW-0175">Coiled coil</keyword>
<keyword evidence="6" id="KW-0446">Lipid-binding</keyword>
<dbReference type="GO" id="GO:0008289">
    <property type="term" value="F:lipid binding"/>
    <property type="evidence" value="ECO:0007669"/>
    <property type="project" value="UniProtKB-KW"/>
</dbReference>
<keyword evidence="3" id="KW-0964">Secreted</keyword>
<evidence type="ECO:0000256" key="1">
    <source>
        <dbReference type="ARBA" id="ARBA00004613"/>
    </source>
</evidence>
<protein>
    <submittedName>
        <fullName evidence="9">Fatty-acid and retinol-binding protein 1</fullName>
    </submittedName>
</protein>
<dbReference type="InterPro" id="IPR008632">
    <property type="entry name" value="Gp-FAR-1"/>
</dbReference>
<evidence type="ECO:0000256" key="6">
    <source>
        <dbReference type="ARBA" id="ARBA00023121"/>
    </source>
</evidence>
<dbReference type="GO" id="GO:0005576">
    <property type="term" value="C:extracellular region"/>
    <property type="evidence" value="ECO:0007669"/>
    <property type="project" value="UniProtKB-SubCell"/>
</dbReference>
<comment type="similarity">
    <text evidence="2">Belongs to the fatty-acid and retinol-binding protein (FARBP) family.</text>
</comment>
<evidence type="ECO:0000256" key="3">
    <source>
        <dbReference type="ARBA" id="ARBA00022525"/>
    </source>
</evidence>
<evidence type="ECO:0000313" key="9">
    <source>
        <dbReference type="WBParaSite" id="L893_g32060.t1"/>
    </source>
</evidence>
<evidence type="ECO:0000313" key="8">
    <source>
        <dbReference type="Proteomes" id="UP000095287"/>
    </source>
</evidence>
<comment type="subcellular location">
    <subcellularLocation>
        <location evidence="1">Secreted</location>
    </subcellularLocation>
</comment>
<feature type="signal peptide" evidence="7">
    <location>
        <begin position="1"/>
        <end position="18"/>
    </location>
</feature>
<reference evidence="9" key="1">
    <citation type="submission" date="2016-11" db="UniProtKB">
        <authorList>
            <consortium name="WormBaseParasite"/>
        </authorList>
    </citation>
    <scope>IDENTIFICATION</scope>
</reference>
<evidence type="ECO:0000256" key="7">
    <source>
        <dbReference type="SAM" id="SignalP"/>
    </source>
</evidence>
<dbReference type="Proteomes" id="UP000095287">
    <property type="component" value="Unplaced"/>
</dbReference>
<evidence type="ECO:0000256" key="2">
    <source>
        <dbReference type="ARBA" id="ARBA00006648"/>
    </source>
</evidence>
<accession>A0A1I8A2Z9</accession>
<organism evidence="8 9">
    <name type="scientific">Steinernema glaseri</name>
    <dbReference type="NCBI Taxonomy" id="37863"/>
    <lineage>
        <taxon>Eukaryota</taxon>
        <taxon>Metazoa</taxon>
        <taxon>Ecdysozoa</taxon>
        <taxon>Nematoda</taxon>
        <taxon>Chromadorea</taxon>
        <taxon>Rhabditida</taxon>
        <taxon>Tylenchina</taxon>
        <taxon>Panagrolaimomorpha</taxon>
        <taxon>Strongyloidoidea</taxon>
        <taxon>Steinernematidae</taxon>
        <taxon>Steinernema</taxon>
    </lineage>
</organism>
<evidence type="ECO:0000256" key="4">
    <source>
        <dbReference type="ARBA" id="ARBA00022729"/>
    </source>
</evidence>
<sequence length="158" mass="17675">MTLLTLSLVALCYSSVLSLSIPQEKDAKQFLEMLPEDIQNFYKSLTDDDVKALNAMDSEVEGKDEDEAQALMEKEHPELAKKLDIMISGLTAKIDSLSAEPKKFMTEVFDKLIPNNGVDEAEYQRGIDQVLNDADRLSQSAVDEILKVFPTLKTAFKD</sequence>
<dbReference type="WBParaSite" id="L893_g32060.t1">
    <property type="protein sequence ID" value="L893_g32060.t1"/>
    <property type="gene ID" value="L893_g32060"/>
</dbReference>